<sequence>MRISVVMVSLLMCVPPAFSQGAGGMVKGVVSDETGEPLTGAVVSIPGTSRGTSTDIDGAYTIRASVGETLEFAFIGYDKQQVKVKEVPATINITLNPNAQMQMDEVVVIGYGTVKKTDMTGSVTNVKMSDIKDAPVLSVDQALQGRIAGADIMSSTGEPGANTSIRIRGTRSITASNEPLIVVDGVMDAVHDLNDLNMADIQSISVLKDASSTAIYGSRGSNGVIIVTTKQGSGTSGKPNITLKADIGFSQLPKGLDIMNASEFAQYRNDYAYFNTADGNDAVGDGTPLSKYPYPDPFSLGTGTDWVKEITRTAPTQNYALSISGRSAKTSYYGSISYNDTEGIIEKSGMKRFTGRLSLEHEFAKWIKVGYKGTYTHRDQDMNLASIGGTAYYQAAIYLSPLIKANDNFNPLWNNGQKINTPRSTIDLNTHNLKRRSMNHAITFDVTILPNLKFRSQNSYYTYDRQTFRYYPSTLPRKVEGEGGEAYRADWSEYTLSSENTLTFNLNTKSGHNLDVMGGFTGYTYHGDNFTLEGKGYMDDNVKWNNMNAVPDKETYSAATSTTKKTKMSALARFNYNYKQRYYVTFTGRYDGASNFAANNKWAFFPSGALKWNAANEAFLKGVDWLDELSIRLSAGRTGNDAISAYRSMAALSSTTNGYLFGGSQPVAFYPSRLASPNLTWEKTDLYNVAADISLFNGRLTLTAEGYISRTTDLLLTVQTASQSGYTTRFTNLGKTSNKGVELSIESRNISNRDFSWTTNFTLAHNKQMVDEIGSEDFVSAQDSPGNNPYMMQGYVKGYPLNALWGFKYAGVWHSVDEFNRNKITKAYAPPSTLNDGNIAGNLGTPRYYDINRDGVLSQDDLVYLGNADPILYGGLQNNFRWRNFRLGVYFTYSIGGKIYNYSEIYMSGSNFTNQYRYMLDSWHPVRNPESDYPRAGAVNAHVPSDFMVHDASYLRLKNITFGYTLDLSDKCKFMRDVQFTVSGENLWLWKKYNGFDPDVSSSDDSALRRVDMGAYPKARTFVFSVQMRY</sequence>
<dbReference type="NCBIfam" id="TIGR04056">
    <property type="entry name" value="OMP_RagA_SusC"/>
    <property type="match status" value="1"/>
</dbReference>
<comment type="similarity">
    <text evidence="7">Belongs to the TonB-dependent receptor family.</text>
</comment>
<name>A0A1B1SDH9_9BACT</name>
<feature type="domain" description="TonB-dependent receptor plug" evidence="9">
    <location>
        <begin position="116"/>
        <end position="224"/>
    </location>
</feature>
<evidence type="ECO:0000256" key="8">
    <source>
        <dbReference type="SAM" id="SignalP"/>
    </source>
</evidence>
<keyword evidence="5 7" id="KW-0472">Membrane</keyword>
<evidence type="ECO:0000256" key="3">
    <source>
        <dbReference type="ARBA" id="ARBA00022452"/>
    </source>
</evidence>
<dbReference type="Gene3D" id="2.40.170.20">
    <property type="entry name" value="TonB-dependent receptor, beta-barrel domain"/>
    <property type="match status" value="1"/>
</dbReference>
<dbReference type="Proteomes" id="UP000186351">
    <property type="component" value="Chromosome"/>
</dbReference>
<dbReference type="EMBL" id="CP015402">
    <property type="protein sequence ID" value="ANU64876.1"/>
    <property type="molecule type" value="Genomic_DNA"/>
</dbReference>
<evidence type="ECO:0000256" key="2">
    <source>
        <dbReference type="ARBA" id="ARBA00022448"/>
    </source>
</evidence>
<keyword evidence="6 7" id="KW-0998">Cell outer membrane</keyword>
<dbReference type="NCBIfam" id="TIGR04057">
    <property type="entry name" value="SusC_RagA_signa"/>
    <property type="match status" value="1"/>
</dbReference>
<evidence type="ECO:0000259" key="9">
    <source>
        <dbReference type="Pfam" id="PF07715"/>
    </source>
</evidence>
<keyword evidence="11" id="KW-1185">Reference proteome</keyword>
<evidence type="ECO:0000256" key="5">
    <source>
        <dbReference type="ARBA" id="ARBA00023136"/>
    </source>
</evidence>
<comment type="subcellular location">
    <subcellularLocation>
        <location evidence="1 7">Cell outer membrane</location>
        <topology evidence="1 7">Multi-pass membrane protein</topology>
    </subcellularLocation>
</comment>
<dbReference type="Pfam" id="PF07715">
    <property type="entry name" value="Plug"/>
    <property type="match status" value="1"/>
</dbReference>
<dbReference type="InterPro" id="IPR012910">
    <property type="entry name" value="Plug_dom"/>
</dbReference>
<dbReference type="InterPro" id="IPR008969">
    <property type="entry name" value="CarboxyPept-like_regulatory"/>
</dbReference>
<dbReference type="Pfam" id="PF13715">
    <property type="entry name" value="CarbopepD_reg_2"/>
    <property type="match status" value="1"/>
</dbReference>
<accession>A0A1Z2XKU3</accession>
<dbReference type="InterPro" id="IPR023996">
    <property type="entry name" value="TonB-dep_OMP_SusC/RagA"/>
</dbReference>
<keyword evidence="3 7" id="KW-1134">Transmembrane beta strand</keyword>
<evidence type="ECO:0000256" key="1">
    <source>
        <dbReference type="ARBA" id="ARBA00004571"/>
    </source>
</evidence>
<protein>
    <submittedName>
        <fullName evidence="10">SusC/RagA family TonB-linked outer membrane protein</fullName>
    </submittedName>
</protein>
<dbReference type="AlphaFoldDB" id="A0A1B1SDH9"/>
<dbReference type="OrthoDB" id="9768177at2"/>
<dbReference type="PROSITE" id="PS52016">
    <property type="entry name" value="TONB_DEPENDENT_REC_3"/>
    <property type="match status" value="1"/>
</dbReference>
<dbReference type="KEGG" id="pary:A4V02_12585"/>
<reference evidence="11" key="1">
    <citation type="submission" date="2016-04" db="EMBL/GenBank/DDBJ databases">
        <title>Complete Genome Sequences of Twelve Strains of a Stable Defined Moderately Diverse Mouse Microbiota 2 (sDMDMm2).</title>
        <authorList>
            <person name="Uchimura Y."/>
            <person name="Wyss M."/>
            <person name="Brugiroux S."/>
            <person name="Limenitakis J.P."/>
            <person name="Stecher B."/>
            <person name="McCoy K.D."/>
            <person name="Macpherson A.J."/>
        </authorList>
    </citation>
    <scope>NUCLEOTIDE SEQUENCE [LARGE SCALE GENOMIC DNA]</scope>
    <source>
        <strain evidence="11">YL27</strain>
    </source>
</reference>
<dbReference type="InterPro" id="IPR039426">
    <property type="entry name" value="TonB-dep_rcpt-like"/>
</dbReference>
<gene>
    <name evidence="10" type="ORF">A4V02_12585</name>
</gene>
<keyword evidence="4 7" id="KW-0812">Transmembrane</keyword>
<organism evidence="10 11">
    <name type="scientific">Muribaculum intestinale</name>
    <dbReference type="NCBI Taxonomy" id="1796646"/>
    <lineage>
        <taxon>Bacteria</taxon>
        <taxon>Pseudomonadati</taxon>
        <taxon>Bacteroidota</taxon>
        <taxon>Bacteroidia</taxon>
        <taxon>Bacteroidales</taxon>
        <taxon>Muribaculaceae</taxon>
        <taxon>Muribaculum</taxon>
    </lineage>
</organism>
<dbReference type="STRING" id="1796646.A4V02_12585"/>
<dbReference type="InterPro" id="IPR037066">
    <property type="entry name" value="Plug_dom_sf"/>
</dbReference>
<dbReference type="InterPro" id="IPR036942">
    <property type="entry name" value="Beta-barrel_TonB_sf"/>
</dbReference>
<dbReference type="SUPFAM" id="SSF56935">
    <property type="entry name" value="Porins"/>
    <property type="match status" value="1"/>
</dbReference>
<evidence type="ECO:0000313" key="10">
    <source>
        <dbReference type="EMBL" id="ANU64876.1"/>
    </source>
</evidence>
<keyword evidence="2 7" id="KW-0813">Transport</keyword>
<dbReference type="Gene3D" id="2.170.130.10">
    <property type="entry name" value="TonB-dependent receptor, plug domain"/>
    <property type="match status" value="1"/>
</dbReference>
<dbReference type="FunFam" id="2.170.130.10:FF:000008">
    <property type="entry name" value="SusC/RagA family TonB-linked outer membrane protein"/>
    <property type="match status" value="1"/>
</dbReference>
<proteinExistence type="inferred from homology"/>
<evidence type="ECO:0000256" key="6">
    <source>
        <dbReference type="ARBA" id="ARBA00023237"/>
    </source>
</evidence>
<feature type="signal peptide" evidence="8">
    <location>
        <begin position="1"/>
        <end position="19"/>
    </location>
</feature>
<keyword evidence="8" id="KW-0732">Signal</keyword>
<dbReference type="Gene3D" id="2.60.40.1120">
    <property type="entry name" value="Carboxypeptidase-like, regulatory domain"/>
    <property type="match status" value="1"/>
</dbReference>
<dbReference type="SUPFAM" id="SSF49464">
    <property type="entry name" value="Carboxypeptidase regulatory domain-like"/>
    <property type="match status" value="1"/>
</dbReference>
<evidence type="ECO:0000256" key="7">
    <source>
        <dbReference type="PROSITE-ProRule" id="PRU01360"/>
    </source>
</evidence>
<accession>A0A1B1SDH9</accession>
<evidence type="ECO:0000256" key="4">
    <source>
        <dbReference type="ARBA" id="ARBA00022692"/>
    </source>
</evidence>
<dbReference type="GO" id="GO:0009279">
    <property type="term" value="C:cell outer membrane"/>
    <property type="evidence" value="ECO:0007669"/>
    <property type="project" value="UniProtKB-SubCell"/>
</dbReference>
<dbReference type="InterPro" id="IPR018247">
    <property type="entry name" value="EF_Hand_1_Ca_BS"/>
</dbReference>
<feature type="chain" id="PRO_5008529493" evidence="8">
    <location>
        <begin position="20"/>
        <end position="1030"/>
    </location>
</feature>
<evidence type="ECO:0000313" key="11">
    <source>
        <dbReference type="Proteomes" id="UP000186351"/>
    </source>
</evidence>
<dbReference type="InterPro" id="IPR023997">
    <property type="entry name" value="TonB-dep_OMP_SusC/RagA_CS"/>
</dbReference>
<dbReference type="PROSITE" id="PS00018">
    <property type="entry name" value="EF_HAND_1"/>
    <property type="match status" value="1"/>
</dbReference>